<proteinExistence type="predicted"/>
<name>A0A6A5YXE0_9PLEO</name>
<feature type="domain" description="2EXR" evidence="2">
    <location>
        <begin position="72"/>
        <end position="173"/>
    </location>
</feature>
<dbReference type="EMBL" id="ML977334">
    <property type="protein sequence ID" value="KAF2111513.1"/>
    <property type="molecule type" value="Genomic_DNA"/>
</dbReference>
<gene>
    <name evidence="3" type="ORF">BDV96DRAFT_184259</name>
</gene>
<organism evidence="3 4">
    <name type="scientific">Lophiotrema nucula</name>
    <dbReference type="NCBI Taxonomy" id="690887"/>
    <lineage>
        <taxon>Eukaryota</taxon>
        <taxon>Fungi</taxon>
        <taxon>Dikarya</taxon>
        <taxon>Ascomycota</taxon>
        <taxon>Pezizomycotina</taxon>
        <taxon>Dothideomycetes</taxon>
        <taxon>Pleosporomycetidae</taxon>
        <taxon>Pleosporales</taxon>
        <taxon>Lophiotremataceae</taxon>
        <taxon>Lophiotrema</taxon>
    </lineage>
</organism>
<dbReference type="PANTHER" id="PTHR42085">
    <property type="entry name" value="F-BOX DOMAIN-CONTAINING PROTEIN"/>
    <property type="match status" value="1"/>
</dbReference>
<reference evidence="3" key="1">
    <citation type="journal article" date="2020" name="Stud. Mycol.">
        <title>101 Dothideomycetes genomes: a test case for predicting lifestyles and emergence of pathogens.</title>
        <authorList>
            <person name="Haridas S."/>
            <person name="Albert R."/>
            <person name="Binder M."/>
            <person name="Bloem J."/>
            <person name="Labutti K."/>
            <person name="Salamov A."/>
            <person name="Andreopoulos B."/>
            <person name="Baker S."/>
            <person name="Barry K."/>
            <person name="Bills G."/>
            <person name="Bluhm B."/>
            <person name="Cannon C."/>
            <person name="Castanera R."/>
            <person name="Culley D."/>
            <person name="Daum C."/>
            <person name="Ezra D."/>
            <person name="Gonzalez J."/>
            <person name="Henrissat B."/>
            <person name="Kuo A."/>
            <person name="Liang C."/>
            <person name="Lipzen A."/>
            <person name="Lutzoni F."/>
            <person name="Magnuson J."/>
            <person name="Mondo S."/>
            <person name="Nolan M."/>
            <person name="Ohm R."/>
            <person name="Pangilinan J."/>
            <person name="Park H.-J."/>
            <person name="Ramirez L."/>
            <person name="Alfaro M."/>
            <person name="Sun H."/>
            <person name="Tritt A."/>
            <person name="Yoshinaga Y."/>
            <person name="Zwiers L.-H."/>
            <person name="Turgeon B."/>
            <person name="Goodwin S."/>
            <person name="Spatafora J."/>
            <person name="Crous P."/>
            <person name="Grigoriev I."/>
        </authorList>
    </citation>
    <scope>NUCLEOTIDE SEQUENCE</scope>
    <source>
        <strain evidence="3">CBS 627.86</strain>
    </source>
</reference>
<evidence type="ECO:0000313" key="4">
    <source>
        <dbReference type="Proteomes" id="UP000799770"/>
    </source>
</evidence>
<sequence>MSQAQNQVTDIPRRQSKRKHVQINYYEGGSDIEDLDDADDGIDVFEESLQAQTKKRKTARPSRPLPKRKIFPFMKLPAEIRNMIYGYSLHDPRGIYLLSETVKYRRTVGRAPWHFMERIMEEHRTGNEFDERDDEEREQQRAQERSWWMKPSLLAPGLIAVNKQINEECRDILYGNDFHFGDTLALHSFMVNIGPRAASLVESITLRGWSGGRGMHKAYNHAAFAAMISATNIKKFAFKTSISWGGKPMWVARQLYRDSFPWLEAVGVAKGRFDAAVDLIELAEHNFEGYGWRRARTSDNPEEDKKQFREELSKLLGDHTKQVWSEKRPKKRVMDEM</sequence>
<evidence type="ECO:0000313" key="3">
    <source>
        <dbReference type="EMBL" id="KAF2111513.1"/>
    </source>
</evidence>
<keyword evidence="4" id="KW-1185">Reference proteome</keyword>
<dbReference type="PANTHER" id="PTHR42085:SF8">
    <property type="entry name" value="F-BOX DOMAIN-CONTAINING PROTEIN"/>
    <property type="match status" value="1"/>
</dbReference>
<feature type="region of interest" description="Disordered" evidence="1">
    <location>
        <begin position="1"/>
        <end position="20"/>
    </location>
</feature>
<accession>A0A6A5YXE0</accession>
<dbReference type="Proteomes" id="UP000799770">
    <property type="component" value="Unassembled WGS sequence"/>
</dbReference>
<evidence type="ECO:0000259" key="2">
    <source>
        <dbReference type="Pfam" id="PF20150"/>
    </source>
</evidence>
<dbReference type="AlphaFoldDB" id="A0A6A5YXE0"/>
<dbReference type="Pfam" id="PF20150">
    <property type="entry name" value="2EXR"/>
    <property type="match status" value="1"/>
</dbReference>
<protein>
    <recommendedName>
        <fullName evidence="2">2EXR domain-containing protein</fullName>
    </recommendedName>
</protein>
<dbReference type="OrthoDB" id="5397846at2759"/>
<dbReference type="InterPro" id="IPR038883">
    <property type="entry name" value="AN11006-like"/>
</dbReference>
<dbReference type="InterPro" id="IPR045518">
    <property type="entry name" value="2EXR"/>
</dbReference>
<evidence type="ECO:0000256" key="1">
    <source>
        <dbReference type="SAM" id="MobiDB-lite"/>
    </source>
</evidence>